<organism evidence="1 2">
    <name type="scientific">Sphaerimonospora thailandensis</name>
    <dbReference type="NCBI Taxonomy" id="795644"/>
    <lineage>
        <taxon>Bacteria</taxon>
        <taxon>Bacillati</taxon>
        <taxon>Actinomycetota</taxon>
        <taxon>Actinomycetes</taxon>
        <taxon>Streptosporangiales</taxon>
        <taxon>Streptosporangiaceae</taxon>
        <taxon>Sphaerimonospora</taxon>
    </lineage>
</organism>
<keyword evidence="2" id="KW-1185">Reference proteome</keyword>
<evidence type="ECO:0000313" key="1">
    <source>
        <dbReference type="EMBL" id="GIH72461.1"/>
    </source>
</evidence>
<accession>A0A8J3RAK7</accession>
<protein>
    <submittedName>
        <fullName evidence="1">Uncharacterized protein</fullName>
    </submittedName>
</protein>
<gene>
    <name evidence="1" type="ORF">Mth01_47140</name>
</gene>
<dbReference type="EMBL" id="BOOG01000052">
    <property type="protein sequence ID" value="GIH72461.1"/>
    <property type="molecule type" value="Genomic_DNA"/>
</dbReference>
<name>A0A8J3RAK7_9ACTN</name>
<comment type="caution">
    <text evidence="1">The sequence shown here is derived from an EMBL/GenBank/DDBJ whole genome shotgun (WGS) entry which is preliminary data.</text>
</comment>
<proteinExistence type="predicted"/>
<evidence type="ECO:0000313" key="2">
    <source>
        <dbReference type="Proteomes" id="UP000610966"/>
    </source>
</evidence>
<dbReference type="AlphaFoldDB" id="A0A8J3RAK7"/>
<sequence length="185" mass="20619">MSVPPAPGGDRSRRGLLVFVIALVVFLAAGGGAYALTRDYRSNQMTQDCGNSYGCIPGLKVTTLVEALKDRGHTCEEKSSSWHCDMVIGHVYFDLWLQTSGGYIYSVSVRLHRMDDKALTGTGLSYLSWFAALPFRDDPVLTKEIEGWIAQQLENNKDTKATIGDYEYVLQRPEAESVEFTIREK</sequence>
<dbReference type="Proteomes" id="UP000610966">
    <property type="component" value="Unassembled WGS sequence"/>
</dbReference>
<reference evidence="1" key="1">
    <citation type="submission" date="2021-01" db="EMBL/GenBank/DDBJ databases">
        <title>Whole genome shotgun sequence of Sphaerimonospora thailandensis NBRC 107569.</title>
        <authorList>
            <person name="Komaki H."/>
            <person name="Tamura T."/>
        </authorList>
    </citation>
    <scope>NUCLEOTIDE SEQUENCE</scope>
    <source>
        <strain evidence="1">NBRC 107569</strain>
    </source>
</reference>